<organism evidence="2 3">
    <name type="scientific">Colletotrichum tanaceti</name>
    <dbReference type="NCBI Taxonomy" id="1306861"/>
    <lineage>
        <taxon>Eukaryota</taxon>
        <taxon>Fungi</taxon>
        <taxon>Dikarya</taxon>
        <taxon>Ascomycota</taxon>
        <taxon>Pezizomycotina</taxon>
        <taxon>Sordariomycetes</taxon>
        <taxon>Hypocreomycetidae</taxon>
        <taxon>Glomerellales</taxon>
        <taxon>Glomerellaceae</taxon>
        <taxon>Colletotrichum</taxon>
        <taxon>Colletotrichum destructivum species complex</taxon>
    </lineage>
</organism>
<gene>
    <name evidence="2" type="ORF">CTA1_7996</name>
</gene>
<dbReference type="Proteomes" id="UP000310108">
    <property type="component" value="Unassembled WGS sequence"/>
</dbReference>
<sequence length="1155" mass="125691">MTSESPSDRYPLLKPYGPSPPPFSNFITFSEPPLTLLQHGVQAFAKDTFDLDDPPVRLALDHFVVVVLELADVRQHLWQRRQPFLAKLLGELLLALDGRQTDRRLLRPQVAEDRAVELLLVLLGVCRRSQLDNGGDQLVRQVDGRGVEELRGEHRRDLAEMRGCLPEIVLVVLEAPCQSRQNAPPQLLLLRQLEVARLDDLDGVVHNVGCVVGDDRFEALEEHLQKPVDAEAAQRASDDVLLGELRGPLDDVREDGPESRVVELVDHLEGDFLLLCVLASPEVQRVEENRRQGSYVLCDDGLGVTLDHNAKDVNPLTGQQCLGLDLPSKESQAVEALVVGLAVQVGLGGLVGREEDVVQVLRGDHVRQVLCQGGDERVSGIVQLVRGLLFLHALFDVENRLGNGNVDDRQNAILQDIDERGKAEQGHDAQAGVGLAEAVGSGDGRRGARHGLDVLLAVLLCNLVDAGNGGVLVLDVVRVPDRGCQLRQESEQRRPRGNVCDALLVHTNLEGPEDLAAEIDFGVVQEVEQVGQGIAAALVQRLLILDRLGEGQDIPEKNGVQVADLGRVHVVPLRKDGDLLPELPAGKERGEDSQLLQGSGLGLLLRQVLADAQQGGRKTGLGLEDVTDQVEELGQGLELHLGAVKAEEFRGKRHQAVVGAVSIDQHRQQGEQELIGAQGVDESNEQALLAVRGDVLVRGDEAGEQLGGAGDRVSLAFLERRHQGRDDLLDGLVHHMRRVVVVLAENGGAHESENGHDAMKHEIRGGRGEAGNQKQGRVLHNRARRLLDAVDEQVAVASRAVNLQALVVPIGGDHRDQARQHQVLQVAKLGSDDGAEVLQLREGAEQTVQEFRVGSRVGTIHQLEHKRDRSQRRTQLGTGLRGNCAVRLGRAGPASLVCRRLGDELRAGLDGLEEVGEDLRGELDVPQEIGSLIGNDVLLVLGCVPRLGELQHCLSHVELGIGLHRTPDGADARRDGPDQRRTLGGGRVLDDREEAIQPLAVVGHNDLGKSGVKHSLVHLLDLGETEAHHWNAGSSTFVLEVDDTPLMRLRTERRLDLTRSSGVATTWLAKNDKTDDLPAELSAFFPSPPSFLALLSRVECSTARMWSSCMMHSSRAGRITPCRRREAVSASSHCTLALSSYRFLPPQTDFFAAFD</sequence>
<evidence type="ECO:0000313" key="3">
    <source>
        <dbReference type="Proteomes" id="UP000310108"/>
    </source>
</evidence>
<feature type="compositionally biased region" description="Basic and acidic residues" evidence="1">
    <location>
        <begin position="966"/>
        <end position="981"/>
    </location>
</feature>
<keyword evidence="3" id="KW-1185">Reference proteome</keyword>
<dbReference type="EMBL" id="PJEX01000054">
    <property type="protein sequence ID" value="TKW56967.1"/>
    <property type="molecule type" value="Genomic_DNA"/>
</dbReference>
<proteinExistence type="predicted"/>
<name>A0A4U6XMP5_9PEZI</name>
<accession>A0A4U6XMP5</accession>
<evidence type="ECO:0000313" key="2">
    <source>
        <dbReference type="EMBL" id="TKW56967.1"/>
    </source>
</evidence>
<feature type="region of interest" description="Disordered" evidence="1">
    <location>
        <begin position="966"/>
        <end position="985"/>
    </location>
</feature>
<reference evidence="2 3" key="1">
    <citation type="journal article" date="2019" name="PLoS ONE">
        <title>Comparative genome analysis indicates high evolutionary potential of pathogenicity genes in Colletotrichum tanaceti.</title>
        <authorList>
            <person name="Lelwala R.V."/>
            <person name="Korhonen P.K."/>
            <person name="Young N.D."/>
            <person name="Scott J.B."/>
            <person name="Ades P.A."/>
            <person name="Gasser R.B."/>
            <person name="Taylor P.W.J."/>
        </authorList>
    </citation>
    <scope>NUCLEOTIDE SEQUENCE [LARGE SCALE GENOMIC DNA]</scope>
    <source>
        <strain evidence="2">BRIP57314</strain>
    </source>
</reference>
<protein>
    <submittedName>
        <fullName evidence="2">Uncharacterized protein</fullName>
    </submittedName>
</protein>
<evidence type="ECO:0000256" key="1">
    <source>
        <dbReference type="SAM" id="MobiDB-lite"/>
    </source>
</evidence>
<comment type="caution">
    <text evidence="2">The sequence shown here is derived from an EMBL/GenBank/DDBJ whole genome shotgun (WGS) entry which is preliminary data.</text>
</comment>
<dbReference type="AlphaFoldDB" id="A0A4U6XMP5"/>